<reference evidence="3" key="2">
    <citation type="submission" date="2011-03" db="EMBL/GenBank/DDBJ databases">
        <title>The complete genome of Desulfobacca acetoxidans DSM 11109.</title>
        <authorList>
            <consortium name="US DOE Joint Genome Institute (JGI-PGF)"/>
            <person name="Lucas S."/>
            <person name="Copeland A."/>
            <person name="Lapidus A."/>
            <person name="Bruce D."/>
            <person name="Goodwin L."/>
            <person name="Pitluck S."/>
            <person name="Peters L."/>
            <person name="Kyrpides N."/>
            <person name="Mavromatis K."/>
            <person name="Ivanova N."/>
            <person name="Ovchinnikova G."/>
            <person name="Teshima H."/>
            <person name="Detter J.C."/>
            <person name="Han C."/>
            <person name="Land M."/>
            <person name="Hauser L."/>
            <person name="Markowitz V."/>
            <person name="Cheng J.-F."/>
            <person name="Hugenholtz P."/>
            <person name="Woyke T."/>
            <person name="Wu D."/>
            <person name="Spring S."/>
            <person name="Schueler E."/>
            <person name="Brambilla E."/>
            <person name="Klenk H.-P."/>
            <person name="Eisen J.A."/>
        </authorList>
    </citation>
    <scope>NUCLEOTIDE SEQUENCE [LARGE SCALE GENOMIC DNA]</scope>
    <source>
        <strain evidence="3">ATCC 700848 / DSM 11109 / ASRB2</strain>
    </source>
</reference>
<feature type="compositionally biased region" description="Polar residues" evidence="1">
    <location>
        <begin position="1"/>
        <end position="10"/>
    </location>
</feature>
<dbReference type="GO" id="GO:0004016">
    <property type="term" value="F:adenylate cyclase activity"/>
    <property type="evidence" value="ECO:0007669"/>
    <property type="project" value="UniProtKB-EC"/>
</dbReference>
<evidence type="ECO:0000313" key="2">
    <source>
        <dbReference type="EMBL" id="AEB10189.1"/>
    </source>
</evidence>
<name>F2NFS0_DESAR</name>
<dbReference type="Gene3D" id="1.25.40.10">
    <property type="entry name" value="Tetratricopeptide repeat domain"/>
    <property type="match status" value="1"/>
</dbReference>
<dbReference type="AlphaFoldDB" id="F2NFS0"/>
<dbReference type="EMBL" id="CP002629">
    <property type="protein sequence ID" value="AEB10189.1"/>
    <property type="molecule type" value="Genomic_DNA"/>
</dbReference>
<protein>
    <submittedName>
        <fullName evidence="2">Adenylate cyclase</fullName>
        <ecNumber evidence="2">4.6.1.1</ecNumber>
    </submittedName>
</protein>
<dbReference type="HOGENOM" id="CLU_019981_3_0_7"/>
<dbReference type="InterPro" id="IPR011990">
    <property type="entry name" value="TPR-like_helical_dom_sf"/>
</dbReference>
<accession>F2NFS0</accession>
<dbReference type="KEGG" id="dao:Desac_2367"/>
<evidence type="ECO:0000313" key="3">
    <source>
        <dbReference type="Proteomes" id="UP000000483"/>
    </source>
</evidence>
<proteinExistence type="predicted"/>
<dbReference type="STRING" id="880072.Desac_2367"/>
<dbReference type="EC" id="4.6.1.1" evidence="2"/>
<keyword evidence="2" id="KW-0456">Lyase</keyword>
<dbReference type="RefSeq" id="WP_013707298.1">
    <property type="nucleotide sequence ID" value="NC_015388.1"/>
</dbReference>
<gene>
    <name evidence="2" type="ordered locus">Desac_2367</name>
</gene>
<dbReference type="SUPFAM" id="SSF48452">
    <property type="entry name" value="TPR-like"/>
    <property type="match status" value="1"/>
</dbReference>
<keyword evidence="3" id="KW-1185">Reference proteome</keyword>
<feature type="region of interest" description="Disordered" evidence="1">
    <location>
        <begin position="1"/>
        <end position="21"/>
    </location>
</feature>
<dbReference type="OrthoDB" id="5493769at2"/>
<dbReference type="eggNOG" id="COG5616">
    <property type="taxonomic scope" value="Bacteria"/>
</dbReference>
<organism evidence="2 3">
    <name type="scientific">Desulfobacca acetoxidans (strain ATCC 700848 / DSM 11109 / ASRB2)</name>
    <dbReference type="NCBI Taxonomy" id="880072"/>
    <lineage>
        <taxon>Bacteria</taxon>
        <taxon>Pseudomonadati</taxon>
        <taxon>Thermodesulfobacteriota</taxon>
        <taxon>Desulfobaccia</taxon>
        <taxon>Desulfobaccales</taxon>
        <taxon>Desulfobaccaceae</taxon>
        <taxon>Desulfobacca</taxon>
    </lineage>
</organism>
<dbReference type="eggNOG" id="COG0457">
    <property type="taxonomic scope" value="Bacteria"/>
</dbReference>
<sequence>MAAKDSNQLPPRSGASPPPEEAIRQQLGKILISPQFVGSLNLQNFLRFIVEKTLAGGGAEIKGYTVATQVLGRKADFDPNLDPIVRIMAGRLRRALEQYYQVQGQSDAVIIDVPRGAYVPVFCSSSRQEDAGEVTLKILKEQIWALPPGPSVAVMPLRNLTGDRKQEFFADGLAEEITNELARYQDLRVIAFQSTLYWKGKEHDVREVGRDLNVRFLVEGSIRKAARTVKIAINVIDTLNGLRLWGEQYHRELRADSLIALQEEIALQVAARIGSLYGIIPQTLSRESRKKPPDSLKTYEAFLHFYHHVTILSPQTFAETLKVLERAVTRDPDSGLAWSLLAFVYSQSYSLQLAPLESPLEQSLVAAQKGAALEPENQLARVALANVYFFRNDRELFLSEAETALALNPNAPTPIGFLGWLLALLGDWERGLTILEKGMALNPHFPGWFRMAPFFYYYLQDSCEEAYQEALAFRMPQLFWDPLLRAAVLGRLGREGEGAQALAELLHLKPDFPTGARFLISCYAKFPYLVEGLLDGLRLVGLKT</sequence>
<dbReference type="Proteomes" id="UP000000483">
    <property type="component" value="Chromosome"/>
</dbReference>
<evidence type="ECO:0000256" key="1">
    <source>
        <dbReference type="SAM" id="MobiDB-lite"/>
    </source>
</evidence>
<reference evidence="2 3" key="1">
    <citation type="journal article" date="2011" name="Stand. Genomic Sci.">
        <title>Complete genome sequence of the acetate-degrading sulfate reducer Desulfobacca acetoxidans type strain (ASRB2).</title>
        <authorList>
            <person name="Goker M."/>
            <person name="Teshima H."/>
            <person name="Lapidus A."/>
            <person name="Nolan M."/>
            <person name="Lucas S."/>
            <person name="Hammon N."/>
            <person name="Deshpande S."/>
            <person name="Cheng J.F."/>
            <person name="Tapia R."/>
            <person name="Han C."/>
            <person name="Goodwin L."/>
            <person name="Pitluck S."/>
            <person name="Huntemann M."/>
            <person name="Liolios K."/>
            <person name="Ivanova N."/>
            <person name="Pagani I."/>
            <person name="Mavromatis K."/>
            <person name="Ovchinikova G."/>
            <person name="Pati A."/>
            <person name="Chen A."/>
            <person name="Palaniappan K."/>
            <person name="Land M."/>
            <person name="Hauser L."/>
            <person name="Brambilla E.M."/>
            <person name="Rohde M."/>
            <person name="Spring S."/>
            <person name="Detter J.C."/>
            <person name="Woyke T."/>
            <person name="Bristow J."/>
            <person name="Eisen J.A."/>
            <person name="Markowitz V."/>
            <person name="Hugenholtz P."/>
            <person name="Kyrpides N.C."/>
            <person name="Klenk H.P."/>
        </authorList>
    </citation>
    <scope>NUCLEOTIDE SEQUENCE [LARGE SCALE GENOMIC DNA]</scope>
    <source>
        <strain evidence="3">ATCC 700848 / DSM 11109 / ASRB2</strain>
    </source>
</reference>